<reference evidence="2" key="1">
    <citation type="submission" date="2016-10" db="EMBL/GenBank/DDBJ databases">
        <authorList>
            <person name="Varghese N."/>
        </authorList>
    </citation>
    <scope>NUCLEOTIDE SEQUENCE [LARGE SCALE GENOMIC DNA]</scope>
    <source>
        <strain evidence="2">Nsp8</strain>
    </source>
</reference>
<protein>
    <submittedName>
        <fullName evidence="1">Uncharacterized protein</fullName>
    </submittedName>
</protein>
<proteinExistence type="predicted"/>
<dbReference type="EMBL" id="FOVJ01000010">
    <property type="protein sequence ID" value="SFO17850.1"/>
    <property type="molecule type" value="Genomic_DNA"/>
</dbReference>
<organism evidence="1 2">
    <name type="scientific">Nitrosospira briensis</name>
    <dbReference type="NCBI Taxonomy" id="35799"/>
    <lineage>
        <taxon>Bacteria</taxon>
        <taxon>Pseudomonadati</taxon>
        <taxon>Pseudomonadota</taxon>
        <taxon>Betaproteobacteria</taxon>
        <taxon>Nitrosomonadales</taxon>
        <taxon>Nitrosomonadaceae</taxon>
        <taxon>Nitrosospira</taxon>
    </lineage>
</organism>
<evidence type="ECO:0000313" key="1">
    <source>
        <dbReference type="EMBL" id="SFO17850.1"/>
    </source>
</evidence>
<dbReference type="AlphaFoldDB" id="A0A1I5F2H6"/>
<sequence length="75" mass="8509">MPNYAVYTRTSAEHVVRVRNLSTSYPYDLLKLHFHKESLTGFPENTVFWINREGPSVGFALRSDTQNPPAQGGLK</sequence>
<dbReference type="Proteomes" id="UP000183107">
    <property type="component" value="Unassembled WGS sequence"/>
</dbReference>
<dbReference type="OrthoDB" id="8565493at2"/>
<evidence type="ECO:0000313" key="2">
    <source>
        <dbReference type="Proteomes" id="UP000183107"/>
    </source>
</evidence>
<name>A0A1I5F2H6_9PROT</name>
<keyword evidence="2" id="KW-1185">Reference proteome</keyword>
<gene>
    <name evidence="1" type="ORF">SAMN05216386_2848</name>
</gene>
<dbReference type="RefSeq" id="WP_074798553.1">
    <property type="nucleotide sequence ID" value="NZ_FOVJ01000010.1"/>
</dbReference>
<accession>A0A1I5F2H6</accession>